<dbReference type="CDD" id="cd00610">
    <property type="entry name" value="OAT_like"/>
    <property type="match status" value="1"/>
</dbReference>
<dbReference type="AlphaFoldDB" id="A0A3R8MSV9"/>
<evidence type="ECO:0000313" key="9">
    <source>
        <dbReference type="Proteomes" id="UP000270261"/>
    </source>
</evidence>
<accession>A0A3R8MSV9</accession>
<dbReference type="HAMAP" id="MF_00375">
    <property type="entry name" value="HemL_aminotrans_3"/>
    <property type="match status" value="1"/>
</dbReference>
<comment type="catalytic activity">
    <reaction evidence="7">
        <text>(S)-4-amino-5-oxopentanoate = 5-aminolevulinate</text>
        <dbReference type="Rhea" id="RHEA:14265"/>
        <dbReference type="ChEBI" id="CHEBI:57501"/>
        <dbReference type="ChEBI" id="CHEBI:356416"/>
        <dbReference type="EC" id="5.4.3.8"/>
    </reaction>
</comment>
<dbReference type="NCBIfam" id="NF000818">
    <property type="entry name" value="PRK00062.1"/>
    <property type="match status" value="1"/>
</dbReference>
<comment type="subunit">
    <text evidence="7">Homodimer.</text>
</comment>
<proteinExistence type="inferred from homology"/>
<dbReference type="InterPro" id="IPR004639">
    <property type="entry name" value="4pyrrol_synth_GluAld_NH2Trfase"/>
</dbReference>
<dbReference type="OrthoDB" id="3398487at2"/>
<dbReference type="EC" id="5.4.3.8" evidence="7"/>
<dbReference type="InterPro" id="IPR015424">
    <property type="entry name" value="PyrdxlP-dep_Trfase"/>
</dbReference>
<feature type="modified residue" description="N6-(pyridoxal phosphate)lysine" evidence="7">
    <location>
        <position position="267"/>
    </location>
</feature>
<dbReference type="InterPro" id="IPR005814">
    <property type="entry name" value="Aminotrans_3"/>
</dbReference>
<dbReference type="GO" id="GO:0005737">
    <property type="term" value="C:cytoplasm"/>
    <property type="evidence" value="ECO:0007669"/>
    <property type="project" value="UniProtKB-SubCell"/>
</dbReference>
<gene>
    <name evidence="7 8" type="primary">hemL</name>
    <name evidence="8" type="ORF">EHV23_06025</name>
</gene>
<evidence type="ECO:0000256" key="4">
    <source>
        <dbReference type="ARBA" id="ARBA00022898"/>
    </source>
</evidence>
<organism evidence="8 9">
    <name type="scientific">Lautropia dentalis</name>
    <dbReference type="NCBI Taxonomy" id="2490857"/>
    <lineage>
        <taxon>Bacteria</taxon>
        <taxon>Pseudomonadati</taxon>
        <taxon>Pseudomonadota</taxon>
        <taxon>Betaproteobacteria</taxon>
        <taxon>Burkholderiales</taxon>
        <taxon>Burkholderiaceae</taxon>
        <taxon>Lautropia</taxon>
    </lineage>
</organism>
<evidence type="ECO:0000256" key="6">
    <source>
        <dbReference type="ARBA" id="ARBA00023244"/>
    </source>
</evidence>
<dbReference type="NCBIfam" id="TIGR00713">
    <property type="entry name" value="hemL"/>
    <property type="match status" value="1"/>
</dbReference>
<dbReference type="RefSeq" id="WP_125095133.1">
    <property type="nucleotide sequence ID" value="NZ_RRUE01000001.1"/>
</dbReference>
<dbReference type="InterPro" id="IPR015421">
    <property type="entry name" value="PyrdxlP-dep_Trfase_major"/>
</dbReference>
<evidence type="ECO:0000256" key="1">
    <source>
        <dbReference type="ARBA" id="ARBA00001933"/>
    </source>
</evidence>
<keyword evidence="6 7" id="KW-0627">Porphyrin biosynthesis</keyword>
<comment type="cofactor">
    <cofactor evidence="1 7">
        <name>pyridoxal 5'-phosphate</name>
        <dbReference type="ChEBI" id="CHEBI:597326"/>
    </cofactor>
</comment>
<dbReference type="PANTHER" id="PTHR43713:SF3">
    <property type="entry name" value="GLUTAMATE-1-SEMIALDEHYDE 2,1-AMINOMUTASE 1, CHLOROPLASTIC-RELATED"/>
    <property type="match status" value="1"/>
</dbReference>
<keyword evidence="5 7" id="KW-0413">Isomerase</keyword>
<dbReference type="UniPathway" id="UPA00251">
    <property type="reaction ID" value="UER00317"/>
</dbReference>
<dbReference type="GO" id="GO:0008483">
    <property type="term" value="F:transaminase activity"/>
    <property type="evidence" value="ECO:0007669"/>
    <property type="project" value="InterPro"/>
</dbReference>
<dbReference type="InterPro" id="IPR015422">
    <property type="entry name" value="PyrdxlP-dep_Trfase_small"/>
</dbReference>
<keyword evidence="4 7" id="KW-0663">Pyridoxal phosphate</keyword>
<sequence length="429" mass="45516">MTQQTNQQEFDRASQVLVGGVNSAVRAFRAVGGTPRFIQRAGGAYLWDVEGKRYIDYVGSWGPAIVGHAHPEVIAAVQAAAANGLSYGAPCVNESVLAEKICAMFPHVERVRFTSSGTESTMSALRLARGYTGRNRIIKFEGCYHGTADSLLVKAGSGALAFGNPSSAGVPEDVVKHTLIARYNDLESVRALFEQYPDDVACLIVEPIPGNMNLMVPVGGFLQGLRDLCTQYGALLIFDEVMSGFRVTLTGAQGWCGITPDLTTFGKVIGGGMPVGAVAGPAKIMERFAPLGNVYQAGTLSGNPIAMAAGIATLDLISKPGFHDELTRKMNRLVDGLNAAAKKTGAAFSARALGGLGGMYFRATPPTYFEEATDQNLEQYKRFYHLMLDGGVYLPPSPVEAFFLSSAHTDADIDQTVALAEKSLAAAMG</sequence>
<dbReference type="Gene3D" id="3.40.640.10">
    <property type="entry name" value="Type I PLP-dependent aspartate aminotransferase-like (Major domain)"/>
    <property type="match status" value="1"/>
</dbReference>
<comment type="pathway">
    <text evidence="2">Porphyrin-containing compound metabolism; protoporphyrin-IX biosynthesis; 5-aminolevulinate from L-glutamyl-tRNA(Glu): step 2/2.</text>
</comment>
<evidence type="ECO:0000256" key="5">
    <source>
        <dbReference type="ARBA" id="ARBA00023235"/>
    </source>
</evidence>
<dbReference type="GO" id="GO:0042286">
    <property type="term" value="F:glutamate-1-semialdehyde 2,1-aminomutase activity"/>
    <property type="evidence" value="ECO:0007669"/>
    <property type="project" value="UniProtKB-UniRule"/>
</dbReference>
<evidence type="ECO:0000256" key="2">
    <source>
        <dbReference type="ARBA" id="ARBA00004819"/>
    </source>
</evidence>
<dbReference type="Proteomes" id="UP000270261">
    <property type="component" value="Unassembled WGS sequence"/>
</dbReference>
<keyword evidence="9" id="KW-1185">Reference proteome</keyword>
<comment type="similarity">
    <text evidence="3 7">Belongs to the class-III pyridoxal-phosphate-dependent aminotransferase family. HemL subfamily.</text>
</comment>
<dbReference type="FunFam" id="3.40.640.10:FF:000021">
    <property type="entry name" value="Glutamate-1-semialdehyde 2,1-aminomutase"/>
    <property type="match status" value="1"/>
</dbReference>
<dbReference type="SUPFAM" id="SSF53383">
    <property type="entry name" value="PLP-dependent transferases"/>
    <property type="match status" value="1"/>
</dbReference>
<evidence type="ECO:0000256" key="7">
    <source>
        <dbReference type="HAMAP-Rule" id="MF_00375"/>
    </source>
</evidence>
<dbReference type="PANTHER" id="PTHR43713">
    <property type="entry name" value="GLUTAMATE-1-SEMIALDEHYDE 2,1-AMINOMUTASE"/>
    <property type="match status" value="1"/>
</dbReference>
<keyword evidence="7" id="KW-0963">Cytoplasm</keyword>
<comment type="caution">
    <text evidence="8">The sequence shown here is derived from an EMBL/GenBank/DDBJ whole genome shotgun (WGS) entry which is preliminary data.</text>
</comment>
<evidence type="ECO:0000313" key="8">
    <source>
        <dbReference type="EMBL" id="RRN45704.1"/>
    </source>
</evidence>
<dbReference type="Pfam" id="PF00202">
    <property type="entry name" value="Aminotran_3"/>
    <property type="match status" value="1"/>
</dbReference>
<dbReference type="GO" id="GO:0030170">
    <property type="term" value="F:pyridoxal phosphate binding"/>
    <property type="evidence" value="ECO:0007669"/>
    <property type="project" value="InterPro"/>
</dbReference>
<name>A0A3R8MSV9_9BURK</name>
<protein>
    <recommendedName>
        <fullName evidence="7">Glutamate-1-semialdehyde 2,1-aminomutase</fullName>
        <shortName evidence="7">GSA</shortName>
        <ecNumber evidence="7">5.4.3.8</ecNumber>
    </recommendedName>
    <alternativeName>
        <fullName evidence="7">Glutamate-1-semialdehyde aminotransferase</fullName>
        <shortName evidence="7">GSA-AT</shortName>
    </alternativeName>
</protein>
<dbReference type="Gene3D" id="3.90.1150.10">
    <property type="entry name" value="Aspartate Aminotransferase, domain 1"/>
    <property type="match status" value="1"/>
</dbReference>
<reference evidence="8 9" key="1">
    <citation type="submission" date="2018-11" db="EMBL/GenBank/DDBJ databases">
        <title>Genome sequencing of Lautropia sp. KCOM 2505 (= ChDC F240).</title>
        <authorList>
            <person name="Kook J.-K."/>
            <person name="Park S.-N."/>
            <person name="Lim Y.K."/>
        </authorList>
    </citation>
    <scope>NUCLEOTIDE SEQUENCE [LARGE SCALE GENOMIC DNA]</scope>
    <source>
        <strain evidence="8 9">KCOM 2505</strain>
    </source>
</reference>
<comment type="subcellular location">
    <subcellularLocation>
        <location evidence="7">Cytoplasm</location>
    </subcellularLocation>
</comment>
<dbReference type="GO" id="GO:0006782">
    <property type="term" value="P:protoporphyrinogen IX biosynthetic process"/>
    <property type="evidence" value="ECO:0007669"/>
    <property type="project" value="UniProtKB-UniRule"/>
</dbReference>
<evidence type="ECO:0000256" key="3">
    <source>
        <dbReference type="ARBA" id="ARBA00008981"/>
    </source>
</evidence>
<dbReference type="EMBL" id="RRUE01000001">
    <property type="protein sequence ID" value="RRN45704.1"/>
    <property type="molecule type" value="Genomic_DNA"/>
</dbReference>